<comment type="catalytic activity">
    <reaction evidence="1 8">
        <text>5-hydroxyisourate + H2O = 5-hydroxy-2-oxo-4-ureido-2,5-dihydro-1H-imidazole-5-carboxylate + H(+)</text>
        <dbReference type="Rhea" id="RHEA:23736"/>
        <dbReference type="ChEBI" id="CHEBI:15377"/>
        <dbReference type="ChEBI" id="CHEBI:15378"/>
        <dbReference type="ChEBI" id="CHEBI:18072"/>
        <dbReference type="ChEBI" id="CHEBI:58639"/>
        <dbReference type="EC" id="3.5.2.17"/>
    </reaction>
</comment>
<evidence type="ECO:0000256" key="1">
    <source>
        <dbReference type="ARBA" id="ARBA00001043"/>
    </source>
</evidence>
<organism evidence="11 12">
    <name type="scientific">Candidatus Tokpelaia hoelldobleri</name>
    <dbReference type="NCBI Taxonomy" id="1902579"/>
    <lineage>
        <taxon>Bacteria</taxon>
        <taxon>Pseudomonadati</taxon>
        <taxon>Pseudomonadota</taxon>
        <taxon>Alphaproteobacteria</taxon>
        <taxon>Hyphomicrobiales</taxon>
        <taxon>Candidatus Tokpelaia</taxon>
    </lineage>
</organism>
<dbReference type="InterPro" id="IPR014306">
    <property type="entry name" value="Hydroxyisourate_hydrolase"/>
</dbReference>
<evidence type="ECO:0000313" key="12">
    <source>
        <dbReference type="Proteomes" id="UP000188912"/>
    </source>
</evidence>
<dbReference type="Gene3D" id="2.60.40.180">
    <property type="entry name" value="Transthyretin/hydroxyisourate hydrolase domain"/>
    <property type="match status" value="1"/>
</dbReference>
<evidence type="ECO:0000313" key="11">
    <source>
        <dbReference type="EMBL" id="AQS42049.1"/>
    </source>
</evidence>
<dbReference type="InterPro" id="IPR036817">
    <property type="entry name" value="Transthyretin/HIU_hydrolase_sf"/>
</dbReference>
<evidence type="ECO:0000256" key="6">
    <source>
        <dbReference type="ARBA" id="ARBA00022801"/>
    </source>
</evidence>
<dbReference type="NCBIfam" id="TIGR02962">
    <property type="entry name" value="hdxy_isourate"/>
    <property type="match status" value="1"/>
</dbReference>
<keyword evidence="6 8" id="KW-0378">Hydrolase</keyword>
<evidence type="ECO:0000256" key="8">
    <source>
        <dbReference type="RuleBase" id="RU361270"/>
    </source>
</evidence>
<feature type="binding site" evidence="7">
    <location>
        <position position="71"/>
    </location>
    <ligand>
        <name>substrate</name>
    </ligand>
</feature>
<comment type="subunit">
    <text evidence="4 8">Homotetramer.</text>
</comment>
<accession>A0A1U9JW05</accession>
<dbReference type="PRINTS" id="PR00189">
    <property type="entry name" value="TRNSTHYRETIN"/>
</dbReference>
<dbReference type="InterPro" id="IPR023416">
    <property type="entry name" value="Transthyretin/HIU_hydrolase_d"/>
</dbReference>
<evidence type="ECO:0000256" key="7">
    <source>
        <dbReference type="PIRSR" id="PIRSR600895-51"/>
    </source>
</evidence>
<gene>
    <name evidence="11" type="primary">hiuH</name>
    <name evidence="11" type="ORF">BHV28_13660</name>
</gene>
<reference evidence="11 12" key="2">
    <citation type="journal article" date="2016" name="Sci. Rep.">
        <title>The genome of Rhizobiales bacteria in predatory ants reveals urease gene functions but no genes for nitrogen fixation.</title>
        <authorList>
            <person name="Neuvonen M.M."/>
            <person name="Tamarit D."/>
            <person name="Naslund K."/>
            <person name="Liebig J."/>
            <person name="Feldhaar H."/>
            <person name="Moran N.A."/>
            <person name="Guy L."/>
            <person name="Andersson S.G."/>
        </authorList>
    </citation>
    <scope>NUCLEOTIDE SEQUENCE [LARGE SCALE GENOMIC DNA]</scope>
    <source>
        <strain evidence="11 12">Hsal</strain>
    </source>
</reference>
<keyword evidence="12" id="KW-1185">Reference proteome</keyword>
<reference evidence="11 12" key="1">
    <citation type="journal article" date="2010" name="Science">
        <title>Genomic comparison of the ants Camponotus floridanus and Harpegnathos saltator.</title>
        <authorList>
            <person name="Bonasio R."/>
            <person name="Zhang G."/>
            <person name="Ye C."/>
            <person name="Mutti N.S."/>
            <person name="Fang X."/>
            <person name="Qin N."/>
            <person name="Donahue G."/>
            <person name="Yang P."/>
            <person name="Li Q."/>
            <person name="Li C."/>
            <person name="Zhang P."/>
            <person name="Huang Z."/>
            <person name="Berger S.L."/>
            <person name="Reinberg D."/>
            <person name="Wang J."/>
            <person name="Liebig J."/>
        </authorList>
    </citation>
    <scope>NUCLEOTIDE SEQUENCE [LARGE SCALE GENOMIC DNA]</scope>
    <source>
        <strain evidence="11 12">Hsal</strain>
    </source>
</reference>
<dbReference type="CDD" id="cd05822">
    <property type="entry name" value="TLP_HIUase"/>
    <property type="match status" value="1"/>
</dbReference>
<protein>
    <recommendedName>
        <fullName evidence="8">5-hydroxyisourate hydrolase</fullName>
        <shortName evidence="8">HIU hydrolase</shortName>
        <shortName evidence="8">HIUHase</shortName>
        <ecNumber evidence="8">3.5.2.17</ecNumber>
    </recommendedName>
</protein>
<feature type="binding site" evidence="7">
    <location>
        <position position="33"/>
    </location>
    <ligand>
        <name>substrate</name>
    </ligand>
</feature>
<evidence type="ECO:0000259" key="10">
    <source>
        <dbReference type="Pfam" id="PF00576"/>
    </source>
</evidence>
<dbReference type="STRING" id="1902579.BHV28_13660"/>
<evidence type="ECO:0000256" key="9">
    <source>
        <dbReference type="SAM" id="SignalP"/>
    </source>
</evidence>
<dbReference type="SUPFAM" id="SSF49472">
    <property type="entry name" value="Transthyretin (synonym: prealbumin)"/>
    <property type="match status" value="1"/>
</dbReference>
<comment type="similarity">
    <text evidence="3 8">Belongs to the transthyretin family. 5-hydroxyisourate hydrolase subfamily.</text>
</comment>
<dbReference type="GO" id="GO:0033971">
    <property type="term" value="F:hydroxyisourate hydrolase activity"/>
    <property type="evidence" value="ECO:0007669"/>
    <property type="project" value="UniProtKB-EC"/>
</dbReference>
<dbReference type="Pfam" id="PF00576">
    <property type="entry name" value="Transthyretin"/>
    <property type="match status" value="1"/>
</dbReference>
<dbReference type="InterPro" id="IPR000895">
    <property type="entry name" value="Transthyretin/HIU_hydrolase"/>
</dbReference>
<dbReference type="InterPro" id="IPR023418">
    <property type="entry name" value="Thyroxine_BS"/>
</dbReference>
<dbReference type="EC" id="3.5.2.17" evidence="8"/>
<dbReference type="Proteomes" id="UP000188912">
    <property type="component" value="Chromosome"/>
</dbReference>
<dbReference type="PANTHER" id="PTHR10395">
    <property type="entry name" value="URICASE AND TRANSTHYRETIN-RELATED"/>
    <property type="match status" value="1"/>
</dbReference>
<proteinExistence type="inferred from homology"/>
<keyword evidence="9" id="KW-0732">Signal</keyword>
<name>A0A1U9JW05_9HYPH</name>
<evidence type="ECO:0000256" key="4">
    <source>
        <dbReference type="ARBA" id="ARBA00011881"/>
    </source>
</evidence>
<dbReference type="GO" id="GO:0006144">
    <property type="term" value="P:purine nucleobase metabolic process"/>
    <property type="evidence" value="ECO:0007669"/>
    <property type="project" value="UniProtKB-KW"/>
</dbReference>
<dbReference type="KEGG" id="thd:BHV28_13660"/>
<dbReference type="EMBL" id="CP017315">
    <property type="protein sequence ID" value="AQS42049.1"/>
    <property type="molecule type" value="Genomic_DNA"/>
</dbReference>
<dbReference type="PANTHER" id="PTHR10395:SF7">
    <property type="entry name" value="5-HYDROXYISOURATE HYDROLASE"/>
    <property type="match status" value="1"/>
</dbReference>
<feature type="domain" description="Transthyretin/hydroxyisourate hydrolase" evidence="10">
    <location>
        <begin position="30"/>
        <end position="140"/>
    </location>
</feature>
<evidence type="ECO:0000256" key="3">
    <source>
        <dbReference type="ARBA" id="ARBA00009850"/>
    </source>
</evidence>
<feature type="binding site" evidence="7">
    <location>
        <position position="138"/>
    </location>
    <ligand>
        <name>substrate</name>
    </ligand>
</feature>
<evidence type="ECO:0000256" key="5">
    <source>
        <dbReference type="ARBA" id="ARBA00022631"/>
    </source>
</evidence>
<keyword evidence="5 8" id="KW-0659">Purine metabolism</keyword>
<feature type="chain" id="PRO_5012346464" description="5-hydroxyisourate hydrolase" evidence="9">
    <location>
        <begin position="23"/>
        <end position="141"/>
    </location>
</feature>
<evidence type="ECO:0000256" key="2">
    <source>
        <dbReference type="ARBA" id="ARBA00002704"/>
    </source>
</evidence>
<dbReference type="AlphaFoldDB" id="A0A1U9JW05"/>
<dbReference type="PROSITE" id="PS00768">
    <property type="entry name" value="TRANSTHYRETIN_1"/>
    <property type="match status" value="1"/>
</dbReference>
<feature type="signal peptide" evidence="9">
    <location>
        <begin position="1"/>
        <end position="22"/>
    </location>
</feature>
<comment type="function">
    <text evidence="2">Catalyzes the hydrolysis of 5-hydroxyisourate (HIU) to 2-oxo-4-hydroxy-4-carboxy-5-ureidoimidazoline (OHCU).</text>
</comment>
<sequence length="141" mass="16036">MLLIKRLLVISLLAFIPSLAMADDKADHLLSVHILNQQTGKPAEGVNVRFDKRENGTWKQVSETKTDKEGRANALYLAKIDSRTLPGEYRVIFETQKYFSAQSKDSFFPEIPVVIHITSAKEHYHVPLLLSQHGYSTYRGH</sequence>